<comment type="caution">
    <text evidence="2">The sequence shown here is derived from an EMBL/GenBank/DDBJ whole genome shotgun (WGS) entry which is preliminary data.</text>
</comment>
<evidence type="ECO:0000256" key="1">
    <source>
        <dbReference type="SAM" id="MobiDB-lite"/>
    </source>
</evidence>
<feature type="non-terminal residue" evidence="2">
    <location>
        <position position="1"/>
    </location>
</feature>
<feature type="region of interest" description="Disordered" evidence="1">
    <location>
        <begin position="159"/>
        <end position="205"/>
    </location>
</feature>
<feature type="compositionally biased region" description="Polar residues" evidence="1">
    <location>
        <begin position="168"/>
        <end position="188"/>
    </location>
</feature>
<sequence>DAYRLPEGFKRTGFDADTRRYHFRDSRGVLYQSEPEMEYGPLTPVESTRSAMDVVRPGAFLTSLSANQRTPSLSPPQSTPMTFHDILPPELITSSTLSDANEHRSRTSSKPPREKFVEAVKKSGLPKMQGVVNNLKRSVTSMRRPRAAMYAHESEEIHHGLMHRNRDSTSANATGPLDRSTSMDTTLTVDPRNVRDPEHKILKRQ</sequence>
<dbReference type="EMBL" id="MU155134">
    <property type="protein sequence ID" value="KAF9485658.1"/>
    <property type="molecule type" value="Genomic_DNA"/>
</dbReference>
<feature type="compositionally biased region" description="Basic and acidic residues" evidence="1">
    <location>
        <begin position="100"/>
        <end position="114"/>
    </location>
</feature>
<dbReference type="Proteomes" id="UP000807469">
    <property type="component" value="Unassembled WGS sequence"/>
</dbReference>
<evidence type="ECO:0000313" key="2">
    <source>
        <dbReference type="EMBL" id="KAF9485658.1"/>
    </source>
</evidence>
<reference evidence="2" key="1">
    <citation type="submission" date="2020-11" db="EMBL/GenBank/DDBJ databases">
        <authorList>
            <consortium name="DOE Joint Genome Institute"/>
            <person name="Ahrendt S."/>
            <person name="Riley R."/>
            <person name="Andreopoulos W."/>
            <person name="Labutti K."/>
            <person name="Pangilinan J."/>
            <person name="Ruiz-Duenas F.J."/>
            <person name="Barrasa J.M."/>
            <person name="Sanchez-Garcia M."/>
            <person name="Camarero S."/>
            <person name="Miyauchi S."/>
            <person name="Serrano A."/>
            <person name="Linde D."/>
            <person name="Babiker R."/>
            <person name="Drula E."/>
            <person name="Ayuso-Fernandez I."/>
            <person name="Pacheco R."/>
            <person name="Padilla G."/>
            <person name="Ferreira P."/>
            <person name="Barriuso J."/>
            <person name="Kellner H."/>
            <person name="Castanera R."/>
            <person name="Alfaro M."/>
            <person name="Ramirez L."/>
            <person name="Pisabarro A.G."/>
            <person name="Kuo A."/>
            <person name="Tritt A."/>
            <person name="Lipzen A."/>
            <person name="He G."/>
            <person name="Yan M."/>
            <person name="Ng V."/>
            <person name="Cullen D."/>
            <person name="Martin F."/>
            <person name="Rosso M.-N."/>
            <person name="Henrissat B."/>
            <person name="Hibbett D."/>
            <person name="Martinez A.T."/>
            <person name="Grigoriev I.V."/>
        </authorList>
    </citation>
    <scope>NUCLEOTIDE SEQUENCE</scope>
    <source>
        <strain evidence="2">CIRM-BRFM 674</strain>
    </source>
</reference>
<dbReference type="OrthoDB" id="2107166at2759"/>
<protein>
    <submittedName>
        <fullName evidence="2">Uncharacterized protein</fullName>
    </submittedName>
</protein>
<proteinExistence type="predicted"/>
<dbReference type="AlphaFoldDB" id="A0A9P5ZCQ1"/>
<feature type="compositionally biased region" description="Basic and acidic residues" evidence="1">
    <location>
        <begin position="192"/>
        <end position="205"/>
    </location>
</feature>
<evidence type="ECO:0000313" key="3">
    <source>
        <dbReference type="Proteomes" id="UP000807469"/>
    </source>
</evidence>
<organism evidence="2 3">
    <name type="scientific">Pholiota conissans</name>
    <dbReference type="NCBI Taxonomy" id="109636"/>
    <lineage>
        <taxon>Eukaryota</taxon>
        <taxon>Fungi</taxon>
        <taxon>Dikarya</taxon>
        <taxon>Basidiomycota</taxon>
        <taxon>Agaricomycotina</taxon>
        <taxon>Agaricomycetes</taxon>
        <taxon>Agaricomycetidae</taxon>
        <taxon>Agaricales</taxon>
        <taxon>Agaricineae</taxon>
        <taxon>Strophariaceae</taxon>
        <taxon>Pholiota</taxon>
    </lineage>
</organism>
<name>A0A9P5ZCQ1_9AGAR</name>
<keyword evidence="3" id="KW-1185">Reference proteome</keyword>
<gene>
    <name evidence="2" type="ORF">BDN70DRAFT_795490</name>
</gene>
<accession>A0A9P5ZCQ1</accession>
<feature type="region of interest" description="Disordered" evidence="1">
    <location>
        <begin position="93"/>
        <end position="114"/>
    </location>
</feature>